<organism evidence="2 3">
    <name type="scientific">Gossypium stocksii</name>
    <dbReference type="NCBI Taxonomy" id="47602"/>
    <lineage>
        <taxon>Eukaryota</taxon>
        <taxon>Viridiplantae</taxon>
        <taxon>Streptophyta</taxon>
        <taxon>Embryophyta</taxon>
        <taxon>Tracheophyta</taxon>
        <taxon>Spermatophyta</taxon>
        <taxon>Magnoliopsida</taxon>
        <taxon>eudicotyledons</taxon>
        <taxon>Gunneridae</taxon>
        <taxon>Pentapetalae</taxon>
        <taxon>rosids</taxon>
        <taxon>malvids</taxon>
        <taxon>Malvales</taxon>
        <taxon>Malvaceae</taxon>
        <taxon>Malvoideae</taxon>
        <taxon>Gossypium</taxon>
    </lineage>
</organism>
<name>A0A9D3UXD1_9ROSI</name>
<comment type="caution">
    <text evidence="2">The sequence shown here is derived from an EMBL/GenBank/DDBJ whole genome shotgun (WGS) entry which is preliminary data.</text>
</comment>
<dbReference type="EMBL" id="JAIQCV010000009">
    <property type="protein sequence ID" value="KAH1063995.1"/>
    <property type="molecule type" value="Genomic_DNA"/>
</dbReference>
<evidence type="ECO:0000256" key="1">
    <source>
        <dbReference type="SAM" id="MobiDB-lite"/>
    </source>
</evidence>
<accession>A0A9D3UXD1</accession>
<gene>
    <name evidence="2" type="ORF">J1N35_028982</name>
</gene>
<reference evidence="2 3" key="1">
    <citation type="journal article" date="2021" name="Plant Biotechnol. J.">
        <title>Multi-omics assisted identification of the key and species-specific regulatory components of drought-tolerant mechanisms in Gossypium stocksii.</title>
        <authorList>
            <person name="Yu D."/>
            <person name="Ke L."/>
            <person name="Zhang D."/>
            <person name="Wu Y."/>
            <person name="Sun Y."/>
            <person name="Mei J."/>
            <person name="Sun J."/>
            <person name="Sun Y."/>
        </authorList>
    </citation>
    <scope>NUCLEOTIDE SEQUENCE [LARGE SCALE GENOMIC DNA]</scope>
    <source>
        <strain evidence="3">cv. E1</strain>
        <tissue evidence="2">Leaf</tissue>
    </source>
</reference>
<dbReference type="AlphaFoldDB" id="A0A9D3UXD1"/>
<proteinExistence type="predicted"/>
<evidence type="ECO:0000313" key="3">
    <source>
        <dbReference type="Proteomes" id="UP000828251"/>
    </source>
</evidence>
<feature type="compositionally biased region" description="Acidic residues" evidence="1">
    <location>
        <begin position="106"/>
        <end position="117"/>
    </location>
</feature>
<dbReference type="OrthoDB" id="1932348at2759"/>
<sequence>MKLDKAINEMSECFINIMNGHKALKKTYSNKEMVKKMLNRILKSWKARVTTIEESKDLDILSLNKLIGSLLTYKQNINHSAQETNEAPKKVGVAFKSTTHEKYEASNDDDDEEEEEMVLFEKKFKN</sequence>
<protein>
    <submittedName>
        <fullName evidence="2">Uncharacterized protein</fullName>
    </submittedName>
</protein>
<keyword evidence="3" id="KW-1185">Reference proteome</keyword>
<dbReference type="Proteomes" id="UP000828251">
    <property type="component" value="Unassembled WGS sequence"/>
</dbReference>
<feature type="region of interest" description="Disordered" evidence="1">
    <location>
        <begin position="82"/>
        <end position="117"/>
    </location>
</feature>
<evidence type="ECO:0000313" key="2">
    <source>
        <dbReference type="EMBL" id="KAH1063995.1"/>
    </source>
</evidence>